<sequence length="210" mass="23955">MLDLRPPALPAEHGERLSDDDYSRDFRARRSAIRDGESWKLERLQHFEEVGSPSRDALARGDWEESLRLMEGRHEALREAALKDERHNSPFHRVRVVQEPLTPYVQWELHSLRQRARCGHRIRVLAAEAVAASETGGLLPELVVLDNRTLYRVLYDRTGVAEGAVRYTDPAIVTPWVAYLRDAWAAGEDVLSYFDRVVAHLPPPVTSTAE</sequence>
<evidence type="ECO:0000259" key="1">
    <source>
        <dbReference type="Pfam" id="PF21806"/>
    </source>
</evidence>
<feature type="domain" description="DUF6879" evidence="1">
    <location>
        <begin position="35"/>
        <end position="194"/>
    </location>
</feature>
<dbReference type="InterPro" id="IPR049244">
    <property type="entry name" value="DUF6879"/>
</dbReference>
<dbReference type="Proteomes" id="UP001595765">
    <property type="component" value="Unassembled WGS sequence"/>
</dbReference>
<proteinExistence type="predicted"/>
<evidence type="ECO:0000313" key="2">
    <source>
        <dbReference type="EMBL" id="MFC4035544.1"/>
    </source>
</evidence>
<evidence type="ECO:0000313" key="3">
    <source>
        <dbReference type="Proteomes" id="UP001595765"/>
    </source>
</evidence>
<comment type="caution">
    <text evidence="2">The sequence shown here is derived from an EMBL/GenBank/DDBJ whole genome shotgun (WGS) entry which is preliminary data.</text>
</comment>
<gene>
    <name evidence="2" type="ORF">ACFO3J_29345</name>
</gene>
<dbReference type="Pfam" id="PF21806">
    <property type="entry name" value="DUF6879"/>
    <property type="match status" value="1"/>
</dbReference>
<organism evidence="2 3">
    <name type="scientific">Streptomyces polygonati</name>
    <dbReference type="NCBI Taxonomy" id="1617087"/>
    <lineage>
        <taxon>Bacteria</taxon>
        <taxon>Bacillati</taxon>
        <taxon>Actinomycetota</taxon>
        <taxon>Actinomycetes</taxon>
        <taxon>Kitasatosporales</taxon>
        <taxon>Streptomycetaceae</taxon>
        <taxon>Streptomyces</taxon>
    </lineage>
</organism>
<protein>
    <submittedName>
        <fullName evidence="2">DUF6879 family protein</fullName>
    </submittedName>
</protein>
<accession>A0ABV8HX91</accession>
<keyword evidence="3" id="KW-1185">Reference proteome</keyword>
<name>A0ABV8HX91_9ACTN</name>
<reference evidence="3" key="1">
    <citation type="journal article" date="2019" name="Int. J. Syst. Evol. Microbiol.">
        <title>The Global Catalogue of Microorganisms (GCM) 10K type strain sequencing project: providing services to taxonomists for standard genome sequencing and annotation.</title>
        <authorList>
            <consortium name="The Broad Institute Genomics Platform"/>
            <consortium name="The Broad Institute Genome Sequencing Center for Infectious Disease"/>
            <person name="Wu L."/>
            <person name="Ma J."/>
        </authorList>
    </citation>
    <scope>NUCLEOTIDE SEQUENCE [LARGE SCALE GENOMIC DNA]</scope>
    <source>
        <strain evidence="3">CGMCC 4.7237</strain>
    </source>
</reference>
<dbReference type="RefSeq" id="WP_386435659.1">
    <property type="nucleotide sequence ID" value="NZ_JBHSBB010000027.1"/>
</dbReference>
<dbReference type="EMBL" id="JBHSBB010000027">
    <property type="protein sequence ID" value="MFC4035544.1"/>
    <property type="molecule type" value="Genomic_DNA"/>
</dbReference>